<dbReference type="EMBL" id="JARAKH010000036">
    <property type="protein sequence ID" value="KAK8383880.1"/>
    <property type="molecule type" value="Genomic_DNA"/>
</dbReference>
<organism evidence="2 3">
    <name type="scientific">Scylla paramamosain</name>
    <name type="common">Mud crab</name>
    <dbReference type="NCBI Taxonomy" id="85552"/>
    <lineage>
        <taxon>Eukaryota</taxon>
        <taxon>Metazoa</taxon>
        <taxon>Ecdysozoa</taxon>
        <taxon>Arthropoda</taxon>
        <taxon>Crustacea</taxon>
        <taxon>Multicrustacea</taxon>
        <taxon>Malacostraca</taxon>
        <taxon>Eumalacostraca</taxon>
        <taxon>Eucarida</taxon>
        <taxon>Decapoda</taxon>
        <taxon>Pleocyemata</taxon>
        <taxon>Brachyura</taxon>
        <taxon>Eubrachyura</taxon>
        <taxon>Portunoidea</taxon>
        <taxon>Portunidae</taxon>
        <taxon>Portuninae</taxon>
        <taxon>Scylla</taxon>
    </lineage>
</organism>
<protein>
    <submittedName>
        <fullName evidence="2">Uncharacterized protein</fullName>
    </submittedName>
</protein>
<evidence type="ECO:0000256" key="1">
    <source>
        <dbReference type="SAM" id="MobiDB-lite"/>
    </source>
</evidence>
<comment type="caution">
    <text evidence="2">The sequence shown here is derived from an EMBL/GenBank/DDBJ whole genome shotgun (WGS) entry which is preliminary data.</text>
</comment>
<feature type="region of interest" description="Disordered" evidence="1">
    <location>
        <begin position="128"/>
        <end position="147"/>
    </location>
</feature>
<evidence type="ECO:0000313" key="3">
    <source>
        <dbReference type="Proteomes" id="UP001487740"/>
    </source>
</evidence>
<accession>A0AAW0T8S7</accession>
<evidence type="ECO:0000313" key="2">
    <source>
        <dbReference type="EMBL" id="KAK8383879.1"/>
    </source>
</evidence>
<dbReference type="Proteomes" id="UP001487740">
    <property type="component" value="Unassembled WGS sequence"/>
</dbReference>
<feature type="region of interest" description="Disordered" evidence="1">
    <location>
        <begin position="81"/>
        <end position="120"/>
    </location>
</feature>
<proteinExistence type="predicted"/>
<name>A0AAW0T8S7_SCYPA</name>
<gene>
    <name evidence="2" type="ORF">O3P69_015970</name>
</gene>
<feature type="compositionally biased region" description="Basic and acidic residues" evidence="1">
    <location>
        <begin position="679"/>
        <end position="690"/>
    </location>
</feature>
<feature type="compositionally biased region" description="Low complexity" evidence="1">
    <location>
        <begin position="97"/>
        <end position="108"/>
    </location>
</feature>
<reference evidence="2 3" key="1">
    <citation type="submission" date="2023-03" db="EMBL/GenBank/DDBJ databases">
        <title>High-quality genome of Scylla paramamosain provides insights in environmental adaptation.</title>
        <authorList>
            <person name="Zhang L."/>
        </authorList>
    </citation>
    <scope>NUCLEOTIDE SEQUENCE [LARGE SCALE GENOMIC DNA]</scope>
    <source>
        <strain evidence="2">LZ_2023a</strain>
        <tissue evidence="2">Muscle</tissue>
    </source>
</reference>
<dbReference type="EMBL" id="JARAKH010000036">
    <property type="protein sequence ID" value="KAK8383879.1"/>
    <property type="molecule type" value="Genomic_DNA"/>
</dbReference>
<keyword evidence="3" id="KW-1185">Reference proteome</keyword>
<sequence>MECTSIGAPGNPAALEVDSGLDLLFPLYSFLRSTSQEAVCRLLIATFSDAQYVRENIGKCVKSHMTLHSFLCHINQTVKNMREDKASKKSKPKKSPKSNQPSCSSQQQHNRSNYHQHKQQSYFHACHPKDQQHPFHPHTSQPQARAKCQQAAECTDNKQNNWPLEIQNVEQKKNILVKLTVDELLQKDKIVHQVLQELDLNFVLSILLHELIGFRLGEKLKDALGDLKKVRLTLVHARYNFTKDDFKNNLSRLEEAMGVVYEELLLPDQVLQERVELCRAEADSGNEVHKIMYHLVSEVHPQYSPPDPTFVSPTISFSPMHHREVIEDVQKFIETQEDELDPILLCGEHKEEKTLVFENLAFKAKNSERYSLVLYLKDSHSRSYCHKVTPDKDSKKAVQKFQDQLYSCLRNLAPNTFYEYGADAVKTAIRIYQKNILFLINWNVSVWGPVQSEMQQGTWVMACNAKDPPKGGWQILRLEPYSDPQVREMLQHFPNQEDLLRCYNCFNSQHILSSLDMIQIFCEVNKTISCGTDFEVVKTYVSETARCAGSEACQVEQDLLRLGKLAFYAFHSREFAVAESKIIDIQERVCNAFLYCNENEGWYFKHPVVRDLLAAKYVVSDPSVICKNWVKTDQNVAPFMRVFKFACYIWSEDSSRIRESLRYMETFLRTLLHAPDKRSQCSDREAKSGDQKSNQKKKKTLEEYENKYKNPFDNWDFLLELDLACTEKLLKRIVSVLSDIPCWHFDDIECLDARKLTRLGRVLKKVTLNKKDPVIIKLKSSANVALFTKLWGMFRGIDSLYGCVDFMVTIEGDDADHLNYKDKLEEFLKSIADTQVALYISKYKGPLFSSCIPSFFKCMCMHYLKILEVTVYDIMSLREVMLACRTLPSLQEVFIKVNLLLTEQTSFRPAQSVISIEFPEIPVHITFKYFCQIQQLLDIFERCDQLRSLSIHGLYVFDGFKLNLSKYSNLKSLNIRCEPKCSIERQHTPETDQMLMDETDRLPRCHWMLPFLNGLSLPHKIERLLLRNVEFIDDSHQNFIICLLEKYNINRLLILDTHLSLTGVGQLLYSQTKVEEDLKHDRERKLRRHESQDIRKLAQKRTRICKEEREAMKWNKPDGKEIVITSEGQLCIDCSCFPCMCPCKVDWDEGCNSFEKMVEVISDMYCCNIQAFSYSFNHCTIRKDMCGDLRVQCIMKCLNDSAVLEVESRRCVKRFFLPLLLAQSVSLEETALSPVGVAKVAEYLKHIKGTNEVDPFSLIIETSWHPPQSCSPFTGLKNFLKIAEYLSVVHFRCMCTQKCFHVKKTYKGNVEEVTQAQR</sequence>
<feature type="region of interest" description="Disordered" evidence="1">
    <location>
        <begin position="679"/>
        <end position="699"/>
    </location>
</feature>